<dbReference type="STRING" id="861299.J421_1306"/>
<dbReference type="EMBL" id="CP007128">
    <property type="protein sequence ID" value="AHG88843.1"/>
    <property type="molecule type" value="Genomic_DNA"/>
</dbReference>
<dbReference type="Pfam" id="PF16561">
    <property type="entry name" value="AMPK1_CBM"/>
    <property type="match status" value="1"/>
</dbReference>
<comment type="similarity">
    <text evidence="1">Belongs to the 5'-AMP-activated protein kinase beta subunit family.</text>
</comment>
<dbReference type="eggNOG" id="COG0296">
    <property type="taxonomic scope" value="Bacteria"/>
</dbReference>
<name>W0RHG2_9BACT</name>
<keyword evidence="6" id="KW-1185">Reference proteome</keyword>
<proteinExistence type="inferred from homology"/>
<dbReference type="PANTHER" id="PTHR10343">
    <property type="entry name" value="5'-AMP-ACTIVATED PROTEIN KINASE , BETA SUBUNIT"/>
    <property type="match status" value="1"/>
</dbReference>
<keyword evidence="3" id="KW-1133">Transmembrane helix</keyword>
<dbReference type="OrthoDB" id="9811945at2"/>
<dbReference type="PANTHER" id="PTHR10343:SF84">
    <property type="entry name" value="5'-AMP-ACTIVATED PROTEIN KINASE SUBUNIT BETA-1"/>
    <property type="match status" value="1"/>
</dbReference>
<dbReference type="InParanoid" id="W0RHG2"/>
<gene>
    <name evidence="5" type="ORF">J421_1306</name>
</gene>
<dbReference type="CDD" id="cd07184">
    <property type="entry name" value="E_set_Isoamylase_like_N"/>
    <property type="match status" value="1"/>
</dbReference>
<dbReference type="InterPro" id="IPR014756">
    <property type="entry name" value="Ig_E-set"/>
</dbReference>
<dbReference type="HOGENOM" id="CLU_109740_0_0_0"/>
<dbReference type="InterPro" id="IPR032640">
    <property type="entry name" value="AMPK1_CBM"/>
</dbReference>
<reference evidence="5 6" key="1">
    <citation type="journal article" date="2014" name="Genome Announc.">
        <title>Genome Sequence and Methylome of Soil Bacterium Gemmatirosa kalamazoonensis KBS708T, a Member of the Rarely Cultivated Gemmatimonadetes Phylum.</title>
        <authorList>
            <person name="Debruyn J.M."/>
            <person name="Radosevich M."/>
            <person name="Wommack K.E."/>
            <person name="Polson S.W."/>
            <person name="Hauser L.J."/>
            <person name="Fawaz M.N."/>
            <person name="Korlach J."/>
            <person name="Tsai Y.C."/>
        </authorList>
    </citation>
    <scope>NUCLEOTIDE SEQUENCE [LARGE SCALE GENOMIC DNA]</scope>
    <source>
        <strain evidence="5 6">KBS708</strain>
    </source>
</reference>
<dbReference type="AlphaFoldDB" id="W0RHG2"/>
<evidence type="ECO:0000259" key="4">
    <source>
        <dbReference type="Pfam" id="PF16561"/>
    </source>
</evidence>
<dbReference type="SUPFAM" id="SSF81296">
    <property type="entry name" value="E set domains"/>
    <property type="match status" value="1"/>
</dbReference>
<dbReference type="InterPro" id="IPR050827">
    <property type="entry name" value="CRP1_MDG1_kinase"/>
</dbReference>
<dbReference type="KEGG" id="gba:J421_1306"/>
<evidence type="ECO:0000313" key="6">
    <source>
        <dbReference type="Proteomes" id="UP000019151"/>
    </source>
</evidence>
<keyword evidence="3" id="KW-0472">Membrane</keyword>
<evidence type="ECO:0000256" key="1">
    <source>
        <dbReference type="ARBA" id="ARBA00010926"/>
    </source>
</evidence>
<feature type="region of interest" description="Disordered" evidence="2">
    <location>
        <begin position="80"/>
        <end position="102"/>
    </location>
</feature>
<sequence>MTGPSSFDDGTGLERVTDALRRLPPADPRAVDRVVSAALARRQTRARQRTWLARAAGLALAVGLAGGGVWFGRREAASGTTTATASTATTDTAALPPTTPAAATGNLRLATAGRSDDTPVAVAFALRRPGARRVSLVGDFDEWSPAAVPMRRAADGTWTTTVTLAPGRHAYAFVVDDSVWVTDPSALVVRDPDYGRDHSVIVVGQP</sequence>
<evidence type="ECO:0000256" key="3">
    <source>
        <dbReference type="SAM" id="Phobius"/>
    </source>
</evidence>
<protein>
    <submittedName>
        <fullName evidence="5">Glycoside hydrolase family 13 domain protein</fullName>
    </submittedName>
</protein>
<feature type="transmembrane region" description="Helical" evidence="3">
    <location>
        <begin position="51"/>
        <end position="71"/>
    </location>
</feature>
<feature type="domain" description="AMP-activated protein kinase glycogen-binding" evidence="4">
    <location>
        <begin position="130"/>
        <end position="201"/>
    </location>
</feature>
<evidence type="ECO:0000256" key="2">
    <source>
        <dbReference type="SAM" id="MobiDB-lite"/>
    </source>
</evidence>
<keyword evidence="5" id="KW-0378">Hydrolase</keyword>
<accession>W0RHG2</accession>
<keyword evidence="3" id="KW-0812">Transmembrane</keyword>
<organism evidence="5 6">
    <name type="scientific">Gemmatirosa kalamazoonensis</name>
    <dbReference type="NCBI Taxonomy" id="861299"/>
    <lineage>
        <taxon>Bacteria</taxon>
        <taxon>Pseudomonadati</taxon>
        <taxon>Gemmatimonadota</taxon>
        <taxon>Gemmatimonadia</taxon>
        <taxon>Gemmatimonadales</taxon>
        <taxon>Gemmatimonadaceae</taxon>
        <taxon>Gemmatirosa</taxon>
    </lineage>
</organism>
<dbReference type="GO" id="GO:0016787">
    <property type="term" value="F:hydrolase activity"/>
    <property type="evidence" value="ECO:0007669"/>
    <property type="project" value="UniProtKB-KW"/>
</dbReference>
<dbReference type="RefSeq" id="WP_025410370.1">
    <property type="nucleotide sequence ID" value="NZ_CP007128.1"/>
</dbReference>
<dbReference type="InterPro" id="IPR013783">
    <property type="entry name" value="Ig-like_fold"/>
</dbReference>
<dbReference type="Gene3D" id="2.60.40.10">
    <property type="entry name" value="Immunoglobulins"/>
    <property type="match status" value="1"/>
</dbReference>
<evidence type="ECO:0000313" key="5">
    <source>
        <dbReference type="EMBL" id="AHG88843.1"/>
    </source>
</evidence>
<dbReference type="Proteomes" id="UP000019151">
    <property type="component" value="Chromosome"/>
</dbReference>